<feature type="binding site" evidence="5">
    <location>
        <position position="204"/>
    </location>
    <ligand>
        <name>Mn(2+)</name>
        <dbReference type="ChEBI" id="CHEBI:29035"/>
        <label>2</label>
    </ligand>
</feature>
<gene>
    <name evidence="8" type="ORF">CB5_LOCUS29141</name>
</gene>
<dbReference type="InterPro" id="IPR017439">
    <property type="entry name" value="Amidohydrolase"/>
</dbReference>
<evidence type="ECO:0000259" key="7">
    <source>
        <dbReference type="Pfam" id="PF07687"/>
    </source>
</evidence>
<sequence>MDSPSSLLFLVLLVLHLVLLSVAPISSGAPSSAAAAEEEEDPAGLLRRAREAEVAEWMVRVRRRIHENPELGYEEVATSELVRKELDAMGIPYDHPCAVTGVVARVGSGEPPFVALRADMDALAIQENVEWEHKSKVPGKMHACGHDAHVAMLLGAAKILQEHRDELQGTVLLLFQPAEEGGGGAKKMIEDGAVKNVDAIFGFHITGDLPIGTVASRPGPIMAGSGFFEAVISGKGGHAAIPQHAIDPIVAASNVIVSLQHLVSREADPLDSQVVTVAKFQGGGAFNESFSQLKRRIEEVIVSQASVQRCNATVSFFDEERTFFPPTVNDEGLYGHFGKVAREMLGADNVRDRKPVMGAEDFAFFSEAVPATFYYFVGMGDGTIGLPQYTPHSPYFTVNEEALPYGAALHAALAMRYLHEKHGTSNLFPKGEVHDEL</sequence>
<dbReference type="FunFam" id="3.30.70.360:FF:000001">
    <property type="entry name" value="N-acetyldiaminopimelate deacetylase"/>
    <property type="match status" value="1"/>
</dbReference>
<dbReference type="NCBIfam" id="TIGR01891">
    <property type="entry name" value="amidohydrolases"/>
    <property type="match status" value="1"/>
</dbReference>
<feature type="binding site" evidence="5">
    <location>
        <position position="144"/>
    </location>
    <ligand>
        <name>Mn(2+)</name>
        <dbReference type="ChEBI" id="CHEBI:29035"/>
        <label>2</label>
    </ligand>
</feature>
<proteinExistence type="inferred from homology"/>
<feature type="binding site" evidence="5">
    <location>
        <position position="392"/>
    </location>
    <ligand>
        <name>Mn(2+)</name>
        <dbReference type="ChEBI" id="CHEBI:29035"/>
        <label>2</label>
    </ligand>
</feature>
<evidence type="ECO:0000256" key="5">
    <source>
        <dbReference type="PIRSR" id="PIRSR005962-1"/>
    </source>
</evidence>
<feature type="signal peptide" evidence="6">
    <location>
        <begin position="1"/>
        <end position="28"/>
    </location>
</feature>
<evidence type="ECO:0000256" key="6">
    <source>
        <dbReference type="SAM" id="SignalP"/>
    </source>
</evidence>
<dbReference type="EMBL" id="CAJEUB010000009">
    <property type="protein sequence ID" value="CAD1845930.1"/>
    <property type="molecule type" value="Genomic_DNA"/>
</dbReference>
<evidence type="ECO:0000256" key="3">
    <source>
        <dbReference type="ARBA" id="ARBA00022729"/>
    </source>
</evidence>
<keyword evidence="5" id="KW-0464">Manganese</keyword>
<dbReference type="GO" id="GO:0046872">
    <property type="term" value="F:metal ion binding"/>
    <property type="evidence" value="ECO:0007669"/>
    <property type="project" value="UniProtKB-KW"/>
</dbReference>
<evidence type="ECO:0000256" key="4">
    <source>
        <dbReference type="ARBA" id="ARBA00022801"/>
    </source>
</evidence>
<comment type="cofactor">
    <cofactor evidence="5">
        <name>Mn(2+)</name>
        <dbReference type="ChEBI" id="CHEBI:29035"/>
    </cofactor>
    <text evidence="5">The Mn(2+) ion enhances activity.</text>
</comment>
<feature type="domain" description="Peptidase M20 dimerisation" evidence="7">
    <location>
        <begin position="224"/>
        <end position="287"/>
    </location>
</feature>
<feature type="binding site" evidence="5">
    <location>
        <position position="146"/>
    </location>
    <ligand>
        <name>Mn(2+)</name>
        <dbReference type="ChEBI" id="CHEBI:29035"/>
        <label>2</label>
    </ligand>
</feature>
<dbReference type="InterPro" id="IPR011650">
    <property type="entry name" value="Peptidase_M20_dimer"/>
</dbReference>
<keyword evidence="4" id="KW-0378">Hydrolase</keyword>
<dbReference type="Pfam" id="PF01546">
    <property type="entry name" value="Peptidase_M20"/>
    <property type="match status" value="1"/>
</dbReference>
<evidence type="ECO:0000313" key="8">
    <source>
        <dbReference type="EMBL" id="CAD1845930.1"/>
    </source>
</evidence>
<feature type="binding site" evidence="5">
    <location>
        <position position="180"/>
    </location>
    <ligand>
        <name>Mn(2+)</name>
        <dbReference type="ChEBI" id="CHEBI:29035"/>
        <label>2</label>
    </ligand>
</feature>
<evidence type="ECO:0000256" key="1">
    <source>
        <dbReference type="ARBA" id="ARBA00003007"/>
    </source>
</evidence>
<organism evidence="8">
    <name type="scientific">Ananas comosus var. bracteatus</name>
    <name type="common">red pineapple</name>
    <dbReference type="NCBI Taxonomy" id="296719"/>
    <lineage>
        <taxon>Eukaryota</taxon>
        <taxon>Viridiplantae</taxon>
        <taxon>Streptophyta</taxon>
        <taxon>Embryophyta</taxon>
        <taxon>Tracheophyta</taxon>
        <taxon>Spermatophyta</taxon>
        <taxon>Magnoliopsida</taxon>
        <taxon>Liliopsida</taxon>
        <taxon>Poales</taxon>
        <taxon>Bromeliaceae</taxon>
        <taxon>Bromelioideae</taxon>
        <taxon>Ananas</taxon>
    </lineage>
</organism>
<keyword evidence="3 6" id="KW-0732">Signal</keyword>
<dbReference type="SUPFAM" id="SSF53187">
    <property type="entry name" value="Zn-dependent exopeptidases"/>
    <property type="match status" value="1"/>
</dbReference>
<accession>A0A6V7QRT4</accession>
<dbReference type="Pfam" id="PF07687">
    <property type="entry name" value="M20_dimer"/>
    <property type="match status" value="1"/>
</dbReference>
<keyword evidence="5" id="KW-0479">Metal-binding</keyword>
<dbReference type="SUPFAM" id="SSF55031">
    <property type="entry name" value="Bacterial exopeptidase dimerisation domain"/>
    <property type="match status" value="1"/>
</dbReference>
<feature type="chain" id="PRO_5027631073" description="Peptidase M20 dimerisation domain-containing protein" evidence="6">
    <location>
        <begin position="29"/>
        <end position="437"/>
    </location>
</feature>
<dbReference type="CDD" id="cd08017">
    <property type="entry name" value="M20_IAA_Hyd"/>
    <property type="match status" value="1"/>
</dbReference>
<dbReference type="InterPro" id="IPR044757">
    <property type="entry name" value="ILR1-like_Hyd"/>
</dbReference>
<dbReference type="GO" id="GO:0010179">
    <property type="term" value="F:IAA-Ala conjugate hydrolase activity"/>
    <property type="evidence" value="ECO:0007669"/>
    <property type="project" value="TreeGrafter"/>
</dbReference>
<reference evidence="8" key="1">
    <citation type="submission" date="2020-07" db="EMBL/GenBank/DDBJ databases">
        <authorList>
            <person name="Lin J."/>
        </authorList>
    </citation>
    <scope>NUCLEOTIDE SEQUENCE</scope>
</reference>
<dbReference type="InterPro" id="IPR036264">
    <property type="entry name" value="Bact_exopeptidase_dim_dom"/>
</dbReference>
<evidence type="ECO:0000256" key="2">
    <source>
        <dbReference type="ARBA" id="ARBA00006153"/>
    </source>
</evidence>
<protein>
    <recommendedName>
        <fullName evidence="7">Peptidase M20 dimerisation domain-containing protein</fullName>
    </recommendedName>
</protein>
<dbReference type="Gene3D" id="3.40.630.10">
    <property type="entry name" value="Zn peptidases"/>
    <property type="match status" value="1"/>
</dbReference>
<dbReference type="InterPro" id="IPR002933">
    <property type="entry name" value="Peptidase_M20"/>
</dbReference>
<dbReference type="AlphaFoldDB" id="A0A6V7QRT4"/>
<comment type="similarity">
    <text evidence="2">Belongs to the peptidase M20 family.</text>
</comment>
<comment type="function">
    <text evidence="1">Hydrolyzes certain amino acid conjugates of the plant growth regulator indole-3-acetic acid (IAA).</text>
</comment>
<dbReference type="GO" id="GO:0005783">
    <property type="term" value="C:endoplasmic reticulum"/>
    <property type="evidence" value="ECO:0007669"/>
    <property type="project" value="TreeGrafter"/>
</dbReference>
<dbReference type="PANTHER" id="PTHR11014:SF119">
    <property type="entry name" value="IAA-AMINO ACID HYDROLASE ILR1-LIKE 1"/>
    <property type="match status" value="1"/>
</dbReference>
<name>A0A6V7QRT4_ANACO</name>
<dbReference type="Gene3D" id="3.30.70.360">
    <property type="match status" value="1"/>
</dbReference>
<dbReference type="PIRSF" id="PIRSF005962">
    <property type="entry name" value="Pept_M20D_amidohydro"/>
    <property type="match status" value="1"/>
</dbReference>
<dbReference type="GO" id="GO:0009850">
    <property type="term" value="P:auxin metabolic process"/>
    <property type="evidence" value="ECO:0007669"/>
    <property type="project" value="InterPro"/>
</dbReference>
<dbReference type="PANTHER" id="PTHR11014">
    <property type="entry name" value="PEPTIDASE M20 FAMILY MEMBER"/>
    <property type="match status" value="1"/>
</dbReference>